<keyword evidence="1" id="KW-0812">Transmembrane</keyword>
<feature type="transmembrane region" description="Helical" evidence="1">
    <location>
        <begin position="35"/>
        <end position="56"/>
    </location>
</feature>
<sequence length="162" mass="17339">MKLTDALTGALIACLGIFMVHVASGFPSFPGQPYGASLLPTLLGVGFIATGLLLLLRDMRQRFMSGVRKGASVVSLDEGLQTRDGAISAILIIATVVLQILLAPHIGFIPVSLATLFCLFVWFRVPWLAAIAVSIFGTALCWWLFAIILKVPLARGFLEGII</sequence>
<evidence type="ECO:0000259" key="2">
    <source>
        <dbReference type="Pfam" id="PF07331"/>
    </source>
</evidence>
<keyword evidence="1" id="KW-0472">Membrane</keyword>
<accession>A0A084U5F6</accession>
<proteinExistence type="predicted"/>
<reference evidence="3 4" key="1">
    <citation type="submission" date="2014-05" db="EMBL/GenBank/DDBJ databases">
        <title>Draft Genome Sequence of Nitratireductor basaltis Strain UMTGB225, A Marine Bacterium Isolated from Green Barrel Tunicate.</title>
        <authorList>
            <person name="Gan H.Y."/>
        </authorList>
    </citation>
    <scope>NUCLEOTIDE SEQUENCE [LARGE SCALE GENOMIC DNA]</scope>
    <source>
        <strain evidence="3 4">UMTGB225</strain>
    </source>
</reference>
<organism evidence="3 4">
    <name type="scientific">Nitratireductor basaltis</name>
    <dbReference type="NCBI Taxonomy" id="472175"/>
    <lineage>
        <taxon>Bacteria</taxon>
        <taxon>Pseudomonadati</taxon>
        <taxon>Pseudomonadota</taxon>
        <taxon>Alphaproteobacteria</taxon>
        <taxon>Hyphomicrobiales</taxon>
        <taxon>Phyllobacteriaceae</taxon>
        <taxon>Nitratireductor</taxon>
    </lineage>
</organism>
<dbReference type="PATRIC" id="fig|472175.3.peg.3400"/>
<feature type="transmembrane region" description="Helical" evidence="1">
    <location>
        <begin position="89"/>
        <end position="122"/>
    </location>
</feature>
<name>A0A084U5F6_9HYPH</name>
<dbReference type="InterPro" id="IPR009936">
    <property type="entry name" value="DUF1468"/>
</dbReference>
<dbReference type="Pfam" id="PF07331">
    <property type="entry name" value="TctB"/>
    <property type="match status" value="1"/>
</dbReference>
<dbReference type="EMBL" id="JMQM01000003">
    <property type="protein sequence ID" value="KFB08192.1"/>
    <property type="molecule type" value="Genomic_DNA"/>
</dbReference>
<evidence type="ECO:0000256" key="1">
    <source>
        <dbReference type="SAM" id="Phobius"/>
    </source>
</evidence>
<dbReference type="AlphaFoldDB" id="A0A084U5F6"/>
<keyword evidence="4" id="KW-1185">Reference proteome</keyword>
<protein>
    <submittedName>
        <fullName evidence="3">Tripartite tricarboxylate transporter TctB family protein</fullName>
    </submittedName>
</protein>
<dbReference type="eggNOG" id="ENOG5032SKA">
    <property type="taxonomic scope" value="Bacteria"/>
</dbReference>
<dbReference type="Proteomes" id="UP000053675">
    <property type="component" value="Unassembled WGS sequence"/>
</dbReference>
<keyword evidence="1" id="KW-1133">Transmembrane helix</keyword>
<evidence type="ECO:0000313" key="4">
    <source>
        <dbReference type="Proteomes" id="UP000053675"/>
    </source>
</evidence>
<dbReference type="STRING" id="472175.EL18_03402"/>
<comment type="caution">
    <text evidence="3">The sequence shown here is derived from an EMBL/GenBank/DDBJ whole genome shotgun (WGS) entry which is preliminary data.</text>
</comment>
<evidence type="ECO:0000313" key="3">
    <source>
        <dbReference type="EMBL" id="KFB08192.1"/>
    </source>
</evidence>
<feature type="domain" description="DUF1468" evidence="2">
    <location>
        <begin position="8"/>
        <end position="153"/>
    </location>
</feature>
<feature type="transmembrane region" description="Helical" evidence="1">
    <location>
        <begin position="128"/>
        <end position="149"/>
    </location>
</feature>
<gene>
    <name evidence="3" type="ORF">EL18_03402</name>
</gene>